<reference evidence="1" key="1">
    <citation type="submission" date="2023-06" db="EMBL/GenBank/DDBJ databases">
        <authorList>
            <person name="Kurt Z."/>
        </authorList>
    </citation>
    <scope>NUCLEOTIDE SEQUENCE</scope>
</reference>
<comment type="caution">
    <text evidence="1">The sequence shown here is derived from an EMBL/GenBank/DDBJ whole genome shotgun (WGS) entry which is preliminary data.</text>
</comment>
<evidence type="ECO:0000313" key="1">
    <source>
        <dbReference type="EMBL" id="CAI9947642.1"/>
    </source>
</evidence>
<dbReference type="Proteomes" id="UP001642409">
    <property type="component" value="Unassembled WGS sequence"/>
</dbReference>
<evidence type="ECO:0000313" key="2">
    <source>
        <dbReference type="EMBL" id="CAL6078943.1"/>
    </source>
</evidence>
<proteinExistence type="predicted"/>
<keyword evidence="3" id="KW-1185">Reference proteome</keyword>
<dbReference type="EMBL" id="CATOUU010000778">
    <property type="protein sequence ID" value="CAI9947642.1"/>
    <property type="molecule type" value="Genomic_DNA"/>
</dbReference>
<dbReference type="EMBL" id="CAXDID020000337">
    <property type="protein sequence ID" value="CAL6078943.1"/>
    <property type="molecule type" value="Genomic_DNA"/>
</dbReference>
<protein>
    <submittedName>
        <fullName evidence="2">Hypothetical_protein</fullName>
    </submittedName>
</protein>
<name>A0AA86Q7M9_9EUKA</name>
<evidence type="ECO:0000313" key="3">
    <source>
        <dbReference type="Proteomes" id="UP001642409"/>
    </source>
</evidence>
<organism evidence="1">
    <name type="scientific">Hexamita inflata</name>
    <dbReference type="NCBI Taxonomy" id="28002"/>
    <lineage>
        <taxon>Eukaryota</taxon>
        <taxon>Metamonada</taxon>
        <taxon>Diplomonadida</taxon>
        <taxon>Hexamitidae</taxon>
        <taxon>Hexamitinae</taxon>
        <taxon>Hexamita</taxon>
    </lineage>
</organism>
<sequence length="138" mass="15539">MDEQSRVDTEFSNVPVTLRQHRLANNIPSTETVPVSVQVDAVALQDNPTYGNPVTEQNCTSLICVKSVFTTTHPKMLKEQQKMTTLGNTQRTIYILIINQHDRKTGPVQLFIRKLEEQKSVMNESATLYMPAKCCGNT</sequence>
<dbReference type="AlphaFoldDB" id="A0AA86Q7M9"/>
<reference evidence="2 3" key="2">
    <citation type="submission" date="2024-07" db="EMBL/GenBank/DDBJ databases">
        <authorList>
            <person name="Akdeniz Z."/>
        </authorList>
    </citation>
    <scope>NUCLEOTIDE SEQUENCE [LARGE SCALE GENOMIC DNA]</scope>
</reference>
<accession>A0AA86Q7M9</accession>
<gene>
    <name evidence="1" type="ORF">HINF_LOCUS35287</name>
    <name evidence="2" type="ORF">HINF_LOCUS59147</name>
</gene>